<evidence type="ECO:0000313" key="2">
    <source>
        <dbReference type="Proteomes" id="UP001519460"/>
    </source>
</evidence>
<comment type="caution">
    <text evidence="1">The sequence shown here is derived from an EMBL/GenBank/DDBJ whole genome shotgun (WGS) entry which is preliminary data.</text>
</comment>
<organism evidence="1 2">
    <name type="scientific">Batillaria attramentaria</name>
    <dbReference type="NCBI Taxonomy" id="370345"/>
    <lineage>
        <taxon>Eukaryota</taxon>
        <taxon>Metazoa</taxon>
        <taxon>Spiralia</taxon>
        <taxon>Lophotrochozoa</taxon>
        <taxon>Mollusca</taxon>
        <taxon>Gastropoda</taxon>
        <taxon>Caenogastropoda</taxon>
        <taxon>Sorbeoconcha</taxon>
        <taxon>Cerithioidea</taxon>
        <taxon>Batillariidae</taxon>
        <taxon>Batillaria</taxon>
    </lineage>
</organism>
<keyword evidence="2" id="KW-1185">Reference proteome</keyword>
<accession>A0ABD0JR14</accession>
<dbReference type="EMBL" id="JACVVK020000350">
    <property type="protein sequence ID" value="KAK7477439.1"/>
    <property type="molecule type" value="Genomic_DNA"/>
</dbReference>
<dbReference type="Proteomes" id="UP001519460">
    <property type="component" value="Unassembled WGS sequence"/>
</dbReference>
<feature type="non-terminal residue" evidence="1">
    <location>
        <position position="202"/>
    </location>
</feature>
<gene>
    <name evidence="1" type="ORF">BaRGS_00031341</name>
</gene>
<evidence type="ECO:0000313" key="1">
    <source>
        <dbReference type="EMBL" id="KAK7477439.1"/>
    </source>
</evidence>
<reference evidence="1 2" key="1">
    <citation type="journal article" date="2023" name="Sci. Data">
        <title>Genome assembly of the Korean intertidal mud-creeper Batillaria attramentaria.</title>
        <authorList>
            <person name="Patra A.K."/>
            <person name="Ho P.T."/>
            <person name="Jun S."/>
            <person name="Lee S.J."/>
            <person name="Kim Y."/>
            <person name="Won Y.J."/>
        </authorList>
    </citation>
    <scope>NUCLEOTIDE SEQUENCE [LARGE SCALE GENOMIC DNA]</scope>
    <source>
        <strain evidence="1">Wonlab-2016</strain>
    </source>
</reference>
<dbReference type="AlphaFoldDB" id="A0ABD0JR14"/>
<sequence>MLARLAVAASDAGLTARAVLRFRERTNRWLSAGRRYFSLETGRASGSNRQVFEPSWKPGTGRYGETVGQMNRSGIGNIHELVLPYLGGLLVILTYGLPDNYRDLVPDVDVTAGQNDTWSNMMFMRLVDDFEGAWRELREKRAITEEEYVKYMVPVALRTAKELQLPFEDVTSPVRSAGMTLEFHDQMIVPDIAKAAWLAQTP</sequence>
<name>A0ABD0JR14_9CAEN</name>
<proteinExistence type="predicted"/>
<protein>
    <submittedName>
        <fullName evidence="1">Uncharacterized protein</fullName>
    </submittedName>
</protein>